<organism evidence="6 7">
    <name type="scientific">Caballeronia sordidicola</name>
    <name type="common">Burkholderia sordidicola</name>
    <dbReference type="NCBI Taxonomy" id="196367"/>
    <lineage>
        <taxon>Bacteria</taxon>
        <taxon>Pseudomonadati</taxon>
        <taxon>Pseudomonadota</taxon>
        <taxon>Betaproteobacteria</taxon>
        <taxon>Burkholderiales</taxon>
        <taxon>Burkholderiaceae</taxon>
        <taxon>Caballeronia</taxon>
    </lineage>
</organism>
<accession>A0A158FL39</accession>
<reference evidence="6 7" key="1">
    <citation type="submission" date="2016-01" db="EMBL/GenBank/DDBJ databases">
        <authorList>
            <person name="Oliw E.H."/>
        </authorList>
    </citation>
    <scope>NUCLEOTIDE SEQUENCE [LARGE SCALE GENOMIC DNA]</scope>
    <source>
        <strain evidence="6">LMG 22029</strain>
    </source>
</reference>
<dbReference type="Proteomes" id="UP000054893">
    <property type="component" value="Unassembled WGS sequence"/>
</dbReference>
<gene>
    <name evidence="6" type="primary">hisA</name>
    <name evidence="6" type="ORF">AWB64_01468</name>
</gene>
<evidence type="ECO:0000256" key="1">
    <source>
        <dbReference type="ARBA" id="ARBA00009667"/>
    </source>
</evidence>
<protein>
    <submittedName>
        <fullName evidence="6">1-(5-phosphoribosyl)-5-[(5-phosphoribosylamino)methylideneamino] imidazole-4-carboxamide isomerase</fullName>
        <ecNumber evidence="6">5.3.1.16</ecNumber>
    </submittedName>
</protein>
<proteinExistence type="inferred from homology"/>
<dbReference type="EMBL" id="FCOC02000003">
    <property type="protein sequence ID" value="SAL20562.1"/>
    <property type="molecule type" value="Genomic_DNA"/>
</dbReference>
<evidence type="ECO:0000256" key="5">
    <source>
        <dbReference type="RuleBase" id="RU003657"/>
    </source>
</evidence>
<dbReference type="EC" id="5.3.1.16" evidence="6"/>
<dbReference type="InterPro" id="IPR006062">
    <property type="entry name" value="His_biosynth"/>
</dbReference>
<keyword evidence="2 5" id="KW-0028">Amino-acid biosynthesis</keyword>
<dbReference type="CDD" id="cd04723">
    <property type="entry name" value="HisA_HisF"/>
    <property type="match status" value="1"/>
</dbReference>
<dbReference type="SUPFAM" id="SSF51366">
    <property type="entry name" value="Ribulose-phoshate binding barrel"/>
    <property type="match status" value="1"/>
</dbReference>
<sequence length="243" mass="26155">MQVIPVLDLLDGHAVRAVRGERERYRPIESSLCASSEPLAVAQALLAASGARTLYIADLGAILKQNDHATPIATLLDALDIEIWLDAGFTDFASMRTLFDRICTASFPRGKLVPVFGTETLVSTDALQEAQAAGFAPVLSLDHRAGRLMTDASDPAAAHADTSWWPARVIVMTLDQVGAYQGPDLATFEAIRAHAGERELIGAGGIRNDSDLSAAAQSRAVAWLVASAIHDRRIDLRHMLRHI</sequence>
<dbReference type="InterPro" id="IPR013785">
    <property type="entry name" value="Aldolase_TIM"/>
</dbReference>
<evidence type="ECO:0000313" key="7">
    <source>
        <dbReference type="Proteomes" id="UP000054893"/>
    </source>
</evidence>
<evidence type="ECO:0000256" key="2">
    <source>
        <dbReference type="ARBA" id="ARBA00022605"/>
    </source>
</evidence>
<dbReference type="GO" id="GO:0003949">
    <property type="term" value="F:1-(5-phosphoribosyl)-5-[(5-phosphoribosylamino)methylideneamino]imidazole-4-carboxamide isomerase activity"/>
    <property type="evidence" value="ECO:0007669"/>
    <property type="project" value="UniProtKB-EC"/>
</dbReference>
<dbReference type="GO" id="GO:0000105">
    <property type="term" value="P:L-histidine biosynthetic process"/>
    <property type="evidence" value="ECO:0007669"/>
    <property type="project" value="UniProtKB-KW"/>
</dbReference>
<dbReference type="InterPro" id="IPR011060">
    <property type="entry name" value="RibuloseP-bd_barrel"/>
</dbReference>
<name>A0A158FL39_CABSO</name>
<evidence type="ECO:0000256" key="3">
    <source>
        <dbReference type="ARBA" id="ARBA00023102"/>
    </source>
</evidence>
<keyword evidence="3 5" id="KW-0368">Histidine biosynthesis</keyword>
<dbReference type="AlphaFoldDB" id="A0A158FL39"/>
<comment type="similarity">
    <text evidence="1 5">Belongs to the HisA/HisF family.</text>
</comment>
<evidence type="ECO:0000313" key="6">
    <source>
        <dbReference type="EMBL" id="SAL20562.1"/>
    </source>
</evidence>
<dbReference type="RefSeq" id="WP_060817996.1">
    <property type="nucleotide sequence ID" value="NZ_FCOC02000003.1"/>
</dbReference>
<comment type="pathway">
    <text evidence="4">Amino-acid biosynthesis.</text>
</comment>
<dbReference type="Gene3D" id="3.20.20.70">
    <property type="entry name" value="Aldolase class I"/>
    <property type="match status" value="1"/>
</dbReference>
<dbReference type="Pfam" id="PF00977">
    <property type="entry name" value="His_biosynth"/>
    <property type="match status" value="1"/>
</dbReference>
<dbReference type="OrthoDB" id="8535539at2"/>
<keyword evidence="6" id="KW-0413">Isomerase</keyword>
<evidence type="ECO:0000256" key="4">
    <source>
        <dbReference type="ARBA" id="ARBA00029440"/>
    </source>
</evidence>